<protein>
    <recommendedName>
        <fullName evidence="9">GOST seven transmembrane domain-containing protein</fullName>
    </recommendedName>
</protein>
<keyword evidence="3 8" id="KW-0732">Signal</keyword>
<feature type="transmembrane region" description="Helical" evidence="7">
    <location>
        <begin position="541"/>
        <end position="567"/>
    </location>
</feature>
<comment type="subcellular location">
    <subcellularLocation>
        <location evidence="1">Membrane</location>
        <topology evidence="1">Multi-pass membrane protein</topology>
    </subcellularLocation>
</comment>
<dbReference type="Pfam" id="PF06814">
    <property type="entry name" value="GOST_TM"/>
    <property type="match status" value="1"/>
</dbReference>
<feature type="transmembrane region" description="Helical" evidence="7">
    <location>
        <begin position="613"/>
        <end position="633"/>
    </location>
</feature>
<keyword evidence="5 7" id="KW-0472">Membrane</keyword>
<comment type="caution">
    <text evidence="10">The sequence shown here is derived from an EMBL/GenBank/DDBJ whole genome shotgun (WGS) entry which is preliminary data.</text>
</comment>
<dbReference type="InterPro" id="IPR009637">
    <property type="entry name" value="GPR107/GPR108-like"/>
</dbReference>
<evidence type="ECO:0000256" key="1">
    <source>
        <dbReference type="ARBA" id="ARBA00004141"/>
    </source>
</evidence>
<dbReference type="OrthoDB" id="29657at2759"/>
<feature type="signal peptide" evidence="8">
    <location>
        <begin position="1"/>
        <end position="24"/>
    </location>
</feature>
<dbReference type="PANTHER" id="PTHR21229">
    <property type="entry name" value="LUNG SEVEN TRANSMEMBRANE RECEPTOR"/>
    <property type="match status" value="1"/>
</dbReference>
<sequence length="767" mass="88359">MEKIKFLKICVYFVVFLHLKNVSGRIHTLTIKNDQRKEFDISTFGFLVGGHLSIEIKDFQFEKFGDDSDHNVDNMFGFTLDKTTNSGLSPYLENKNEKCILLDKNMKSDGSVSVKFFKLNFSNKELTVENYGKDLEELLILQSNFTEYSRQGRHRREVELSNGIILNRYRRDDKGVNKEDVQENGTAEKDKEEDTETSDAEDNKKENYLTKLASYKSNTSPSLIKYVTEKLPGNGNEKNTDEAEKKMENGETDKKMENGETDKKTENSETEKKTENSETEKKTENSETEKKTENGETEKETENGETEKKTENGETEKKTENGEAEKKTENGETEKKMENGETEKKTENGETEKKTENGEAEKKTDNSENDKKTENNETEKKTENGEAEKKLETDENTNSGPVSNSPIPLIEKDGKYSGHFTVVIKSPTEEGLYNLFFHNCQNYNKRKKLINFTIHIEEANEGNYLSAGHIPLPIFYFVMCLVFTATGLLWLYVLRQSKENVFKIHYLMLALCFIKAVALLFHSLNYHFIAVNGHREEAFAIIYYITHLLKGAVLFITIVLIGAGWAFIKHILSDRDKKIFLIVIPLQILANVAQIIIEETEEGESQYTTWKEVLILVDLLCCGAILFPVVWSIRHLQEASHTDGKAAINLAKLKLFRHFYIMVVCYIYFTRIIVYLLKITVPFQYEWLDELFKELATFIFFFTTGYKFRPASNNPYLQVPQEDEDLEMDEVLTQSGALESVTKVTKTASKMETDFKMKQRESSHEYD</sequence>
<keyword evidence="2 7" id="KW-0812">Transmembrane</keyword>
<keyword evidence="11" id="KW-1185">Reference proteome</keyword>
<evidence type="ECO:0000256" key="4">
    <source>
        <dbReference type="ARBA" id="ARBA00022989"/>
    </source>
</evidence>
<evidence type="ECO:0000256" key="7">
    <source>
        <dbReference type="SAM" id="Phobius"/>
    </source>
</evidence>
<dbReference type="AlphaFoldDB" id="A0A8S4P4U0"/>
<evidence type="ECO:0000256" key="2">
    <source>
        <dbReference type="ARBA" id="ARBA00022692"/>
    </source>
</evidence>
<keyword evidence="4 7" id="KW-1133">Transmembrane helix</keyword>
<evidence type="ECO:0000313" key="11">
    <source>
        <dbReference type="Proteomes" id="UP000749559"/>
    </source>
</evidence>
<dbReference type="InterPro" id="IPR053937">
    <property type="entry name" value="GOST_TM"/>
</dbReference>
<evidence type="ECO:0000256" key="8">
    <source>
        <dbReference type="SAM" id="SignalP"/>
    </source>
</evidence>
<feature type="region of interest" description="Disordered" evidence="6">
    <location>
        <begin position="227"/>
        <end position="410"/>
    </location>
</feature>
<evidence type="ECO:0000256" key="6">
    <source>
        <dbReference type="SAM" id="MobiDB-lite"/>
    </source>
</evidence>
<name>A0A8S4P4U0_OWEFU</name>
<reference evidence="10" key="1">
    <citation type="submission" date="2022-03" db="EMBL/GenBank/DDBJ databases">
        <authorList>
            <person name="Martin C."/>
        </authorList>
    </citation>
    <scope>NUCLEOTIDE SEQUENCE</scope>
</reference>
<feature type="compositionally biased region" description="Polar residues" evidence="6">
    <location>
        <begin position="396"/>
        <end position="406"/>
    </location>
</feature>
<gene>
    <name evidence="10" type="ORF">OFUS_LOCUS13562</name>
</gene>
<dbReference type="Proteomes" id="UP000749559">
    <property type="component" value="Unassembled WGS sequence"/>
</dbReference>
<feature type="transmembrane region" description="Helical" evidence="7">
    <location>
        <begin position="579"/>
        <end position="597"/>
    </location>
</feature>
<feature type="domain" description="GOST seven transmembrane" evidence="9">
    <location>
        <begin position="471"/>
        <end position="715"/>
    </location>
</feature>
<feature type="transmembrane region" description="Helical" evidence="7">
    <location>
        <begin position="474"/>
        <end position="494"/>
    </location>
</feature>
<evidence type="ECO:0000259" key="9">
    <source>
        <dbReference type="Pfam" id="PF06814"/>
    </source>
</evidence>
<feature type="transmembrane region" description="Helical" evidence="7">
    <location>
        <begin position="659"/>
        <end position="679"/>
    </location>
</feature>
<feature type="chain" id="PRO_5035821935" description="GOST seven transmembrane domain-containing protein" evidence="8">
    <location>
        <begin position="25"/>
        <end position="767"/>
    </location>
</feature>
<proteinExistence type="predicted"/>
<dbReference type="PANTHER" id="PTHR21229:SF2">
    <property type="entry name" value="RE59932P"/>
    <property type="match status" value="1"/>
</dbReference>
<feature type="compositionally biased region" description="Basic and acidic residues" evidence="6">
    <location>
        <begin position="238"/>
        <end position="393"/>
    </location>
</feature>
<dbReference type="EMBL" id="CAIIXF020000006">
    <property type="protein sequence ID" value="CAH1787948.1"/>
    <property type="molecule type" value="Genomic_DNA"/>
</dbReference>
<evidence type="ECO:0000256" key="5">
    <source>
        <dbReference type="ARBA" id="ARBA00023136"/>
    </source>
</evidence>
<accession>A0A8S4P4U0</accession>
<feature type="transmembrane region" description="Helical" evidence="7">
    <location>
        <begin position="506"/>
        <end position="529"/>
    </location>
</feature>
<feature type="compositionally biased region" description="Basic and acidic residues" evidence="6">
    <location>
        <begin position="175"/>
        <end position="192"/>
    </location>
</feature>
<evidence type="ECO:0000313" key="10">
    <source>
        <dbReference type="EMBL" id="CAH1787948.1"/>
    </source>
</evidence>
<dbReference type="GO" id="GO:0005794">
    <property type="term" value="C:Golgi apparatus"/>
    <property type="evidence" value="ECO:0007669"/>
    <property type="project" value="TreeGrafter"/>
</dbReference>
<feature type="region of interest" description="Disordered" evidence="6">
    <location>
        <begin position="175"/>
        <end position="205"/>
    </location>
</feature>
<organism evidence="10 11">
    <name type="scientific">Owenia fusiformis</name>
    <name type="common">Polychaete worm</name>
    <dbReference type="NCBI Taxonomy" id="6347"/>
    <lineage>
        <taxon>Eukaryota</taxon>
        <taxon>Metazoa</taxon>
        <taxon>Spiralia</taxon>
        <taxon>Lophotrochozoa</taxon>
        <taxon>Annelida</taxon>
        <taxon>Polychaeta</taxon>
        <taxon>Sedentaria</taxon>
        <taxon>Canalipalpata</taxon>
        <taxon>Sabellida</taxon>
        <taxon>Oweniida</taxon>
        <taxon>Oweniidae</taxon>
        <taxon>Owenia</taxon>
    </lineage>
</organism>
<dbReference type="GO" id="GO:0016020">
    <property type="term" value="C:membrane"/>
    <property type="evidence" value="ECO:0007669"/>
    <property type="project" value="UniProtKB-SubCell"/>
</dbReference>
<evidence type="ECO:0000256" key="3">
    <source>
        <dbReference type="ARBA" id="ARBA00022729"/>
    </source>
</evidence>